<proteinExistence type="predicted"/>
<keyword evidence="2" id="KW-1185">Reference proteome</keyword>
<gene>
    <name evidence="1" type="ORF">JYU06_02580</name>
</gene>
<dbReference type="EMBL" id="JAFITO010000013">
    <property type="protein sequence ID" value="MBN4068396.1"/>
    <property type="molecule type" value="Genomic_DNA"/>
</dbReference>
<protein>
    <recommendedName>
        <fullName evidence="3">N-acetylglucosaminylphosphatidylinositol deacetylase</fullName>
    </recommendedName>
</protein>
<dbReference type="InterPro" id="IPR024078">
    <property type="entry name" value="LmbE-like_dom_sf"/>
</dbReference>
<comment type="caution">
    <text evidence="1">The sequence shown here is derived from an EMBL/GenBank/DDBJ whole genome shotgun (WGS) entry which is preliminary data.</text>
</comment>
<reference evidence="1 2" key="1">
    <citation type="submission" date="2021-02" db="EMBL/GenBank/DDBJ databases">
        <title>Activity-based single-cell genomes from oceanic crustal fluid captures similar information to metagenomic and metatranscriptomic surveys with orders of magnitude less sampling.</title>
        <authorList>
            <person name="D'Angelo T.S."/>
            <person name="Orcutt B.N."/>
        </authorList>
    </citation>
    <scope>NUCLEOTIDE SEQUENCE [LARGE SCALE GENOMIC DNA]</scope>
    <source>
        <strain evidence="1">AH-315-G02</strain>
    </source>
</reference>
<organism evidence="1 2">
    <name type="scientific">Desulfotalea psychrophila</name>
    <dbReference type="NCBI Taxonomy" id="84980"/>
    <lineage>
        <taxon>Bacteria</taxon>
        <taxon>Pseudomonadati</taxon>
        <taxon>Thermodesulfobacteriota</taxon>
        <taxon>Desulfobulbia</taxon>
        <taxon>Desulfobulbales</taxon>
        <taxon>Desulfocapsaceae</taxon>
        <taxon>Desulfotalea</taxon>
    </lineage>
</organism>
<dbReference type="Proteomes" id="UP000717534">
    <property type="component" value="Unassembled WGS sequence"/>
</dbReference>
<name>A0ABS3AWM1_9BACT</name>
<dbReference type="SUPFAM" id="SSF102588">
    <property type="entry name" value="LmbE-like"/>
    <property type="match status" value="1"/>
</dbReference>
<evidence type="ECO:0000313" key="1">
    <source>
        <dbReference type="EMBL" id="MBN4068396.1"/>
    </source>
</evidence>
<evidence type="ECO:0000313" key="2">
    <source>
        <dbReference type="Proteomes" id="UP000717534"/>
    </source>
</evidence>
<sequence>MDTKFRAVMMDKYELGKSIIIVAHPDDEILWFSSVMEQVNKIIICFLGSLRKPDLGPSRKAALDRYPLLNVTCLDINQSDIFGGANWINPTLTDYGIAVPNRPDSASIYRNNYFEVRQRLAQELLGVSTVFSHNPWGEYGNKEHVQIYRVVKDLQRELNFKLLFPSYFSNKSSSLMLQNIDRVGSDTIVLKTDIVLATQIKKIYQECNCWTWYNNWEWLSEDTFIREQGREDACVPLKEFEVFPLNFIQISFVSTEKRVFKNKLVPAITERLTYIIKKIVTYFRTKTN</sequence>
<dbReference type="Gene3D" id="3.40.50.10320">
    <property type="entry name" value="LmbE-like"/>
    <property type="match status" value="1"/>
</dbReference>
<evidence type="ECO:0008006" key="3">
    <source>
        <dbReference type="Google" id="ProtNLM"/>
    </source>
</evidence>
<accession>A0ABS3AWM1</accession>